<dbReference type="EMBL" id="FWFR01000003">
    <property type="protein sequence ID" value="SLN73761.1"/>
    <property type="molecule type" value="Genomic_DNA"/>
</dbReference>
<gene>
    <name evidence="2" type="ORF">OCH7691_03656</name>
</gene>
<dbReference type="RefSeq" id="WP_085884981.1">
    <property type="nucleotide sequence ID" value="NZ_FWFR01000003.1"/>
</dbReference>
<feature type="region of interest" description="Disordered" evidence="1">
    <location>
        <begin position="42"/>
        <end position="64"/>
    </location>
</feature>
<dbReference type="AlphaFoldDB" id="A0A1Y5U178"/>
<sequence length="64" mass="7365">MRIVARLMSRDILRAYDAGELTEAECEGVEAYLLDHPETRAQIADDRRHAPANSNQRRDNVNNR</sequence>
<protein>
    <submittedName>
        <fullName evidence="2">Uncharacterized protein</fullName>
    </submittedName>
</protein>
<dbReference type="Proteomes" id="UP000193200">
    <property type="component" value="Unassembled WGS sequence"/>
</dbReference>
<name>A0A1Y5U178_9PROT</name>
<organism evidence="2 3">
    <name type="scientific">Oceanibacterium hippocampi</name>
    <dbReference type="NCBI Taxonomy" id="745714"/>
    <lineage>
        <taxon>Bacteria</taxon>
        <taxon>Pseudomonadati</taxon>
        <taxon>Pseudomonadota</taxon>
        <taxon>Alphaproteobacteria</taxon>
        <taxon>Sneathiellales</taxon>
        <taxon>Sneathiellaceae</taxon>
        <taxon>Oceanibacterium</taxon>
    </lineage>
</organism>
<accession>A0A1Y5U178</accession>
<evidence type="ECO:0000256" key="1">
    <source>
        <dbReference type="SAM" id="MobiDB-lite"/>
    </source>
</evidence>
<keyword evidence="3" id="KW-1185">Reference proteome</keyword>
<proteinExistence type="predicted"/>
<evidence type="ECO:0000313" key="3">
    <source>
        <dbReference type="Proteomes" id="UP000193200"/>
    </source>
</evidence>
<evidence type="ECO:0000313" key="2">
    <source>
        <dbReference type="EMBL" id="SLN73761.1"/>
    </source>
</evidence>
<dbReference type="InParanoid" id="A0A1Y5U178"/>
<reference evidence="2 3" key="1">
    <citation type="submission" date="2017-03" db="EMBL/GenBank/DDBJ databases">
        <authorList>
            <person name="Afonso C.L."/>
            <person name="Miller P.J."/>
            <person name="Scott M.A."/>
            <person name="Spackman E."/>
            <person name="Goraichik I."/>
            <person name="Dimitrov K.M."/>
            <person name="Suarez D.L."/>
            <person name="Swayne D.E."/>
        </authorList>
    </citation>
    <scope>NUCLEOTIDE SEQUENCE [LARGE SCALE GENOMIC DNA]</scope>
    <source>
        <strain evidence="2 3">CECT 7691</strain>
    </source>
</reference>